<protein>
    <submittedName>
        <fullName evidence="1">Uncharacterized protein</fullName>
    </submittedName>
</protein>
<evidence type="ECO:0000313" key="2">
    <source>
        <dbReference type="Proteomes" id="UP001549257"/>
    </source>
</evidence>
<dbReference type="RefSeq" id="WP_354023277.1">
    <property type="nucleotide sequence ID" value="NZ_JBEPSJ010000001.1"/>
</dbReference>
<dbReference type="EMBL" id="JBEPSJ010000001">
    <property type="protein sequence ID" value="MET4581086.1"/>
    <property type="molecule type" value="Genomic_DNA"/>
</dbReference>
<organism evidence="1 2">
    <name type="scientific">Conyzicola nivalis</name>
    <dbReference type="NCBI Taxonomy" id="1477021"/>
    <lineage>
        <taxon>Bacteria</taxon>
        <taxon>Bacillati</taxon>
        <taxon>Actinomycetota</taxon>
        <taxon>Actinomycetes</taxon>
        <taxon>Micrococcales</taxon>
        <taxon>Microbacteriaceae</taxon>
        <taxon>Conyzicola</taxon>
    </lineage>
</organism>
<gene>
    <name evidence="1" type="ORF">ABIE21_000576</name>
</gene>
<evidence type="ECO:0000313" key="1">
    <source>
        <dbReference type="EMBL" id="MET4581086.1"/>
    </source>
</evidence>
<accession>A0ABV2QJ79</accession>
<sequence>MSDSTYTARLVGSAGTETVELEFIGGLPQKSFVRAVGGDFDDEEMIWELVNDDSEGYEYREAGRPGADYS</sequence>
<reference evidence="1 2" key="1">
    <citation type="submission" date="2024-06" db="EMBL/GenBank/DDBJ databases">
        <title>Sorghum-associated microbial communities from plants grown in Nebraska, USA.</title>
        <authorList>
            <person name="Schachtman D."/>
        </authorList>
    </citation>
    <scope>NUCLEOTIDE SEQUENCE [LARGE SCALE GENOMIC DNA]</scope>
    <source>
        <strain evidence="1 2">2857</strain>
    </source>
</reference>
<dbReference type="Proteomes" id="UP001549257">
    <property type="component" value="Unassembled WGS sequence"/>
</dbReference>
<keyword evidence="2" id="KW-1185">Reference proteome</keyword>
<proteinExistence type="predicted"/>
<name>A0ABV2QJ79_9MICO</name>
<comment type="caution">
    <text evidence="1">The sequence shown here is derived from an EMBL/GenBank/DDBJ whole genome shotgun (WGS) entry which is preliminary data.</text>
</comment>